<proteinExistence type="predicted"/>
<dbReference type="Proteomes" id="UP000199643">
    <property type="component" value="Unassembled WGS sequence"/>
</dbReference>
<dbReference type="EMBL" id="FNCH01000010">
    <property type="protein sequence ID" value="SDG75157.1"/>
    <property type="molecule type" value="Genomic_DNA"/>
</dbReference>
<evidence type="ECO:0000313" key="1">
    <source>
        <dbReference type="EMBL" id="SDG75157.1"/>
    </source>
</evidence>
<evidence type="ECO:0000313" key="2">
    <source>
        <dbReference type="Proteomes" id="UP000199643"/>
    </source>
</evidence>
<name>A0A1G7WT83_9SPHI</name>
<reference evidence="2" key="1">
    <citation type="submission" date="2016-10" db="EMBL/GenBank/DDBJ databases">
        <authorList>
            <person name="Varghese N."/>
            <person name="Submissions S."/>
        </authorList>
    </citation>
    <scope>NUCLEOTIDE SEQUENCE [LARGE SCALE GENOMIC DNA]</scope>
    <source>
        <strain evidence="2">DSM 17933</strain>
    </source>
</reference>
<dbReference type="STRING" id="405671.SAMN05421827_110134"/>
<dbReference type="AlphaFoldDB" id="A0A1G7WT83"/>
<keyword evidence="2" id="KW-1185">Reference proteome</keyword>
<protein>
    <submittedName>
        <fullName evidence="1">Uncharacterized protein</fullName>
    </submittedName>
</protein>
<sequence>MMTTYFLTVPLILNEENTKPELRAITLKMPFNIIDISRHQV</sequence>
<gene>
    <name evidence="1" type="ORF">SAMN05421827_110134</name>
</gene>
<accession>A0A1G7WT83</accession>
<organism evidence="1 2">
    <name type="scientific">Pedobacter terrae</name>
    <dbReference type="NCBI Taxonomy" id="405671"/>
    <lineage>
        <taxon>Bacteria</taxon>
        <taxon>Pseudomonadati</taxon>
        <taxon>Bacteroidota</taxon>
        <taxon>Sphingobacteriia</taxon>
        <taxon>Sphingobacteriales</taxon>
        <taxon>Sphingobacteriaceae</taxon>
        <taxon>Pedobacter</taxon>
    </lineage>
</organism>